<dbReference type="SMART" id="SM00409">
    <property type="entry name" value="IG"/>
    <property type="match status" value="2"/>
</dbReference>
<dbReference type="SUPFAM" id="SSF57362">
    <property type="entry name" value="BPTI-like"/>
    <property type="match status" value="1"/>
</dbReference>
<dbReference type="InterPro" id="IPR013783">
    <property type="entry name" value="Ig-like_fold"/>
</dbReference>
<dbReference type="PROSITE" id="PS50835">
    <property type="entry name" value="IG_LIKE"/>
    <property type="match status" value="3"/>
</dbReference>
<dbReference type="SUPFAM" id="SSF48726">
    <property type="entry name" value="Immunoglobulin"/>
    <property type="match status" value="3"/>
</dbReference>
<reference evidence="6" key="1">
    <citation type="submission" date="2025-08" db="UniProtKB">
        <authorList>
            <consortium name="Ensembl"/>
        </authorList>
    </citation>
    <scope>IDENTIFICATION</scope>
</reference>
<dbReference type="AlphaFoldDB" id="S4RB25"/>
<dbReference type="SMART" id="SM00131">
    <property type="entry name" value="KU"/>
    <property type="match status" value="1"/>
</dbReference>
<dbReference type="PROSITE" id="PS00280">
    <property type="entry name" value="BPTI_KUNITZ_1"/>
    <property type="match status" value="1"/>
</dbReference>
<evidence type="ECO:0000259" key="4">
    <source>
        <dbReference type="PROSITE" id="PS50279"/>
    </source>
</evidence>
<dbReference type="GeneTree" id="ENSGT00940000168178"/>
<dbReference type="GO" id="GO:0070593">
    <property type="term" value="P:dendrite self-avoidance"/>
    <property type="evidence" value="ECO:0007669"/>
    <property type="project" value="TreeGrafter"/>
</dbReference>
<evidence type="ECO:0000256" key="2">
    <source>
        <dbReference type="ARBA" id="ARBA00023319"/>
    </source>
</evidence>
<dbReference type="Pfam" id="PF07679">
    <property type="entry name" value="I-set"/>
    <property type="match status" value="1"/>
</dbReference>
<feature type="compositionally biased region" description="Basic residues" evidence="3">
    <location>
        <begin position="78"/>
        <end position="90"/>
    </location>
</feature>
<keyword evidence="2" id="KW-0393">Immunoglobulin domain</keyword>
<dbReference type="GO" id="GO:0098632">
    <property type="term" value="F:cell-cell adhesion mediator activity"/>
    <property type="evidence" value="ECO:0007669"/>
    <property type="project" value="TreeGrafter"/>
</dbReference>
<dbReference type="InterPro" id="IPR036880">
    <property type="entry name" value="Kunitz_BPTI_sf"/>
</dbReference>
<evidence type="ECO:0000256" key="1">
    <source>
        <dbReference type="ARBA" id="ARBA00023157"/>
    </source>
</evidence>
<evidence type="ECO:0000313" key="6">
    <source>
        <dbReference type="Ensembl" id="ENSPMAP00000002406.1"/>
    </source>
</evidence>
<dbReference type="Gene3D" id="2.60.40.10">
    <property type="entry name" value="Immunoglobulins"/>
    <property type="match status" value="3"/>
</dbReference>
<feature type="compositionally biased region" description="Basic and acidic residues" evidence="3">
    <location>
        <begin position="109"/>
        <end position="122"/>
    </location>
</feature>
<feature type="domain" description="Ig-like" evidence="5">
    <location>
        <begin position="397"/>
        <end position="431"/>
    </location>
</feature>
<dbReference type="CDD" id="cd22635">
    <property type="entry name" value="Kunitz_papilin"/>
    <property type="match status" value="1"/>
</dbReference>
<dbReference type="Ensembl" id="ENSPMAT00000002418.1">
    <property type="protein sequence ID" value="ENSPMAP00000002406.1"/>
    <property type="gene ID" value="ENSPMAG00000002194.1"/>
</dbReference>
<dbReference type="CDD" id="cd00096">
    <property type="entry name" value="Ig"/>
    <property type="match status" value="1"/>
</dbReference>
<dbReference type="PROSITE" id="PS50279">
    <property type="entry name" value="BPTI_KUNITZ_2"/>
    <property type="match status" value="1"/>
</dbReference>
<accession>S4RB25</accession>
<reference evidence="6" key="2">
    <citation type="submission" date="2025-09" db="UniProtKB">
        <authorList>
            <consortium name="Ensembl"/>
        </authorList>
    </citation>
    <scope>IDENTIFICATION</scope>
</reference>
<dbReference type="Pfam" id="PF00047">
    <property type="entry name" value="ig"/>
    <property type="match status" value="1"/>
</dbReference>
<dbReference type="InterPro" id="IPR002223">
    <property type="entry name" value="Kunitz_BPTI"/>
</dbReference>
<dbReference type="HOGENOM" id="CLU_637038_0_0_1"/>
<protein>
    <recommendedName>
        <fullName evidence="7">Papilin a, proteoglycan-like sulfated glycoprotein</fullName>
    </recommendedName>
</protein>
<dbReference type="PRINTS" id="PR00759">
    <property type="entry name" value="BASICPTASE"/>
</dbReference>
<evidence type="ECO:0008006" key="7">
    <source>
        <dbReference type="Google" id="ProtNLM"/>
    </source>
</evidence>
<dbReference type="InterPro" id="IPR003598">
    <property type="entry name" value="Ig_sub2"/>
</dbReference>
<dbReference type="GO" id="GO:0007156">
    <property type="term" value="P:homophilic cell adhesion via plasma membrane adhesion molecules"/>
    <property type="evidence" value="ECO:0007669"/>
    <property type="project" value="TreeGrafter"/>
</dbReference>
<dbReference type="PANTHER" id="PTHR10075">
    <property type="entry name" value="BASIGIN RELATED"/>
    <property type="match status" value="1"/>
</dbReference>
<dbReference type="Gene3D" id="4.10.410.10">
    <property type="entry name" value="Pancreatic trypsin inhibitor Kunitz domain"/>
    <property type="match status" value="1"/>
</dbReference>
<dbReference type="Pfam" id="PF00014">
    <property type="entry name" value="Kunitz_BPTI"/>
    <property type="match status" value="1"/>
</dbReference>
<evidence type="ECO:0000256" key="3">
    <source>
        <dbReference type="SAM" id="MobiDB-lite"/>
    </source>
</evidence>
<proteinExistence type="predicted"/>
<evidence type="ECO:0000259" key="5">
    <source>
        <dbReference type="PROSITE" id="PS50835"/>
    </source>
</evidence>
<dbReference type="OMA" id="TYACELE"/>
<dbReference type="InterPro" id="IPR020901">
    <property type="entry name" value="Prtase_inh_Kunz-CS"/>
</dbReference>
<dbReference type="PANTHER" id="PTHR10075:SF103">
    <property type="entry name" value="ROUNDABOUT HOMOLOG 4"/>
    <property type="match status" value="1"/>
</dbReference>
<feature type="domain" description="Ig-like" evidence="5">
    <location>
        <begin position="178"/>
        <end position="248"/>
    </location>
</feature>
<feature type="domain" description="Ig-like" evidence="5">
    <location>
        <begin position="300"/>
        <end position="390"/>
    </location>
</feature>
<dbReference type="FunFam" id="4.10.410.10:FF:000017">
    <property type="entry name" value="papilin isoform X2"/>
    <property type="match status" value="1"/>
</dbReference>
<feature type="region of interest" description="Disordered" evidence="3">
    <location>
        <begin position="109"/>
        <end position="137"/>
    </location>
</feature>
<dbReference type="GO" id="GO:0005886">
    <property type="term" value="C:plasma membrane"/>
    <property type="evidence" value="ECO:0007669"/>
    <property type="project" value="TreeGrafter"/>
</dbReference>
<dbReference type="STRING" id="7757.ENSPMAP00000002406"/>
<dbReference type="InterPro" id="IPR013098">
    <property type="entry name" value="Ig_I-set"/>
</dbReference>
<feature type="region of interest" description="Disordered" evidence="3">
    <location>
        <begin position="63"/>
        <end position="90"/>
    </location>
</feature>
<dbReference type="InterPro" id="IPR013151">
    <property type="entry name" value="Immunoglobulin_dom"/>
</dbReference>
<organism evidence="6">
    <name type="scientific">Petromyzon marinus</name>
    <name type="common">Sea lamprey</name>
    <dbReference type="NCBI Taxonomy" id="7757"/>
    <lineage>
        <taxon>Eukaryota</taxon>
        <taxon>Metazoa</taxon>
        <taxon>Chordata</taxon>
        <taxon>Craniata</taxon>
        <taxon>Vertebrata</taxon>
        <taxon>Cyclostomata</taxon>
        <taxon>Hyperoartia</taxon>
        <taxon>Petromyzontiformes</taxon>
        <taxon>Petromyzontidae</taxon>
        <taxon>Petromyzon</taxon>
    </lineage>
</organism>
<feature type="domain" description="BPTI/Kunitz inhibitor" evidence="4">
    <location>
        <begin position="9"/>
        <end position="59"/>
    </location>
</feature>
<dbReference type="GO" id="GO:0030424">
    <property type="term" value="C:axon"/>
    <property type="evidence" value="ECO:0007669"/>
    <property type="project" value="TreeGrafter"/>
</dbReference>
<keyword evidence="1" id="KW-1015">Disulfide bond</keyword>
<dbReference type="InterPro" id="IPR007110">
    <property type="entry name" value="Ig-like_dom"/>
</dbReference>
<dbReference type="InterPro" id="IPR036179">
    <property type="entry name" value="Ig-like_dom_sf"/>
</dbReference>
<dbReference type="GO" id="GO:0007411">
    <property type="term" value="P:axon guidance"/>
    <property type="evidence" value="ECO:0007669"/>
    <property type="project" value="TreeGrafter"/>
</dbReference>
<dbReference type="GO" id="GO:0004867">
    <property type="term" value="F:serine-type endopeptidase inhibitor activity"/>
    <property type="evidence" value="ECO:0007669"/>
    <property type="project" value="InterPro"/>
</dbReference>
<name>S4RB25_PETMA</name>
<dbReference type="InterPro" id="IPR003599">
    <property type="entry name" value="Ig_sub"/>
</dbReference>
<dbReference type="SMART" id="SM00408">
    <property type="entry name" value="IGc2"/>
    <property type="match status" value="2"/>
</dbReference>
<sequence>PTVAARPACSLPSARGACADYAALWYWVPANGACNRFWYSGCDGNVNRFDSEEACVRACAAQTAERQQEPRRAQSAATHRHRHHQAQTAWHHHGPYMQFFPLPVLTTHHREAEHKPQPDSGDRPSQPVYRESPGRQRLALLRRDRGEAARRRVAVCVLGACSLWIERDDPTAVERPLGHATELLCRAQGSPGVALEWMKDSRAIDPSRYVVLLNGSLYIQAVEEEDAGIYTCRASNGQQQEFRQVQLSIMGESTVSIPASPSPLSVHLAPLRPRRNRRPPSAPVTRSGSCRCFFYTKPQPRRLKSLRSAAAVVEARAGSSVRLPCRYAASEPAPRPVWRDGSGRAPTGRRFRQLADGSLVISAVVPGDAGTYACELETRLGAARRRSSLTLKVKGVLSIVKPPGDVEVEEGDEATFPCTVSDKKANVIWTR</sequence>